<dbReference type="Gene3D" id="1.10.287.130">
    <property type="match status" value="1"/>
</dbReference>
<accession>A0A4R1RNZ2</accession>
<evidence type="ECO:0000256" key="6">
    <source>
        <dbReference type="SAM" id="Coils"/>
    </source>
</evidence>
<evidence type="ECO:0000259" key="7">
    <source>
        <dbReference type="PROSITE" id="PS50109"/>
    </source>
</evidence>
<dbReference type="InterPro" id="IPR004358">
    <property type="entry name" value="Sig_transdc_His_kin-like_C"/>
</dbReference>
<dbReference type="CDD" id="cd00082">
    <property type="entry name" value="HisKA"/>
    <property type="match status" value="1"/>
</dbReference>
<dbReference type="SUPFAM" id="SSF47384">
    <property type="entry name" value="Homodimeric domain of signal transducing histidine kinase"/>
    <property type="match status" value="1"/>
</dbReference>
<name>A0A4R1RNZ2_9FLAO</name>
<reference evidence="8 9" key="1">
    <citation type="submission" date="2019-03" db="EMBL/GenBank/DDBJ databases">
        <title>Genomic Encyclopedia of Type Strains, Phase IV (KMG-IV): sequencing the most valuable type-strain genomes for metagenomic binning, comparative biology and taxonomic classification.</title>
        <authorList>
            <person name="Goeker M."/>
        </authorList>
    </citation>
    <scope>NUCLEOTIDE SEQUENCE [LARGE SCALE GENOMIC DNA]</scope>
    <source>
        <strain evidence="8 9">DSM 18792</strain>
    </source>
</reference>
<dbReference type="Gene3D" id="3.30.565.10">
    <property type="entry name" value="Histidine kinase-like ATPase, C-terminal domain"/>
    <property type="match status" value="1"/>
</dbReference>
<protein>
    <recommendedName>
        <fullName evidence="2">histidine kinase</fullName>
        <ecNumber evidence="2">2.7.13.3</ecNumber>
    </recommendedName>
</protein>
<dbReference type="GO" id="GO:0000156">
    <property type="term" value="F:phosphorelay response regulator activity"/>
    <property type="evidence" value="ECO:0007669"/>
    <property type="project" value="TreeGrafter"/>
</dbReference>
<dbReference type="PANTHER" id="PTHR42878:SF15">
    <property type="entry name" value="BACTERIOPHYTOCHROME"/>
    <property type="match status" value="1"/>
</dbReference>
<dbReference type="GO" id="GO:0030295">
    <property type="term" value="F:protein kinase activator activity"/>
    <property type="evidence" value="ECO:0007669"/>
    <property type="project" value="TreeGrafter"/>
</dbReference>
<dbReference type="EC" id="2.7.13.3" evidence="2"/>
<organism evidence="8 9">
    <name type="scientific">Mariniflexile fucanivorans</name>
    <dbReference type="NCBI Taxonomy" id="264023"/>
    <lineage>
        <taxon>Bacteria</taxon>
        <taxon>Pseudomonadati</taxon>
        <taxon>Bacteroidota</taxon>
        <taxon>Flavobacteriia</taxon>
        <taxon>Flavobacteriales</taxon>
        <taxon>Flavobacteriaceae</taxon>
        <taxon>Mariniflexile</taxon>
    </lineage>
</organism>
<dbReference type="Pfam" id="PF00512">
    <property type="entry name" value="HisKA"/>
    <property type="match status" value="1"/>
</dbReference>
<dbReference type="Proteomes" id="UP000295455">
    <property type="component" value="Unassembled WGS sequence"/>
</dbReference>
<dbReference type="InterPro" id="IPR003661">
    <property type="entry name" value="HisK_dim/P_dom"/>
</dbReference>
<dbReference type="InterPro" id="IPR050351">
    <property type="entry name" value="BphY/WalK/GraS-like"/>
</dbReference>
<dbReference type="PRINTS" id="PR00344">
    <property type="entry name" value="BCTRLSENSOR"/>
</dbReference>
<dbReference type="InterPro" id="IPR003594">
    <property type="entry name" value="HATPase_dom"/>
</dbReference>
<dbReference type="PROSITE" id="PS50109">
    <property type="entry name" value="HIS_KIN"/>
    <property type="match status" value="1"/>
</dbReference>
<evidence type="ECO:0000313" key="8">
    <source>
        <dbReference type="EMBL" id="TCL67944.1"/>
    </source>
</evidence>
<evidence type="ECO:0000256" key="2">
    <source>
        <dbReference type="ARBA" id="ARBA00012438"/>
    </source>
</evidence>
<dbReference type="SMART" id="SM00388">
    <property type="entry name" value="HisKA"/>
    <property type="match status" value="1"/>
</dbReference>
<proteinExistence type="predicted"/>
<feature type="coiled-coil region" evidence="6">
    <location>
        <begin position="108"/>
        <end position="135"/>
    </location>
</feature>
<evidence type="ECO:0000313" key="9">
    <source>
        <dbReference type="Proteomes" id="UP000295455"/>
    </source>
</evidence>
<dbReference type="EMBL" id="SLUP01000002">
    <property type="protein sequence ID" value="TCL67944.1"/>
    <property type="molecule type" value="Genomic_DNA"/>
</dbReference>
<dbReference type="AlphaFoldDB" id="A0A4R1RNZ2"/>
<evidence type="ECO:0000256" key="3">
    <source>
        <dbReference type="ARBA" id="ARBA00022553"/>
    </source>
</evidence>
<dbReference type="PANTHER" id="PTHR42878">
    <property type="entry name" value="TWO-COMPONENT HISTIDINE KINASE"/>
    <property type="match status" value="1"/>
</dbReference>
<comment type="catalytic activity">
    <reaction evidence="1">
        <text>ATP + protein L-histidine = ADP + protein N-phospho-L-histidine.</text>
        <dbReference type="EC" id="2.7.13.3"/>
    </reaction>
</comment>
<keyword evidence="5" id="KW-0418">Kinase</keyword>
<keyword evidence="6" id="KW-0175">Coiled coil</keyword>
<keyword evidence="4" id="KW-0808">Transferase</keyword>
<dbReference type="SMART" id="SM00387">
    <property type="entry name" value="HATPase_c"/>
    <property type="match status" value="1"/>
</dbReference>
<dbReference type="RefSeq" id="WP_132216143.1">
    <property type="nucleotide sequence ID" value="NZ_OX156936.1"/>
</dbReference>
<keyword evidence="9" id="KW-1185">Reference proteome</keyword>
<dbReference type="GO" id="GO:0007234">
    <property type="term" value="P:osmosensory signaling via phosphorelay pathway"/>
    <property type="evidence" value="ECO:0007669"/>
    <property type="project" value="TreeGrafter"/>
</dbReference>
<dbReference type="SUPFAM" id="SSF55874">
    <property type="entry name" value="ATPase domain of HSP90 chaperone/DNA topoisomerase II/histidine kinase"/>
    <property type="match status" value="1"/>
</dbReference>
<evidence type="ECO:0000256" key="1">
    <source>
        <dbReference type="ARBA" id="ARBA00000085"/>
    </source>
</evidence>
<evidence type="ECO:0000256" key="5">
    <source>
        <dbReference type="ARBA" id="ARBA00022777"/>
    </source>
</evidence>
<dbReference type="InterPro" id="IPR036890">
    <property type="entry name" value="HATPase_C_sf"/>
</dbReference>
<sequence>MNSLLKHQISKYLSNGTNSEKDLMAFIDAVNRAYDNFDEQYKMQQRAISVNSDELSESNEKLRQETLVQRNLIDKLNKLIESIRVQDESGSKKISPKDLDGVKLSEFIDKQTEELIEMNKQREQLMIELETQNEELSDYAYLVSHDLKSPLRTIDALSAWLKEDAAGNQKGNVSESLNLIRGNVEKMDNLISGILNYSTINKNQTTTYDLDLNEIINDILISVKIPEHIKVNLPSSLPIIKGDKFRVKQLFQNLIDNAIKYNNKEQGLLEIGFLEQPTHWKFYVKDNGIGIEKAYFDKIFKPFQKLENNSNATGIGLSIAKKIVSAFEGKIWLESEIGKGTVFYFTIKK</sequence>
<feature type="domain" description="Histidine kinase" evidence="7">
    <location>
        <begin position="142"/>
        <end position="349"/>
    </location>
</feature>
<dbReference type="OrthoDB" id="9781208at2"/>
<dbReference type="InterPro" id="IPR005467">
    <property type="entry name" value="His_kinase_dom"/>
</dbReference>
<dbReference type="FunFam" id="3.30.565.10:FF:000006">
    <property type="entry name" value="Sensor histidine kinase WalK"/>
    <property type="match status" value="1"/>
</dbReference>
<dbReference type="InterPro" id="IPR036097">
    <property type="entry name" value="HisK_dim/P_sf"/>
</dbReference>
<dbReference type="GO" id="GO:0000155">
    <property type="term" value="F:phosphorelay sensor kinase activity"/>
    <property type="evidence" value="ECO:0007669"/>
    <property type="project" value="InterPro"/>
</dbReference>
<gene>
    <name evidence="8" type="ORF">EV196_102507</name>
</gene>
<evidence type="ECO:0000256" key="4">
    <source>
        <dbReference type="ARBA" id="ARBA00022679"/>
    </source>
</evidence>
<dbReference type="Pfam" id="PF02518">
    <property type="entry name" value="HATPase_c"/>
    <property type="match status" value="1"/>
</dbReference>
<comment type="caution">
    <text evidence="8">The sequence shown here is derived from an EMBL/GenBank/DDBJ whole genome shotgun (WGS) entry which is preliminary data.</text>
</comment>
<keyword evidence="3" id="KW-0597">Phosphoprotein</keyword>